<dbReference type="GO" id="GO:0006412">
    <property type="term" value="P:translation"/>
    <property type="evidence" value="ECO:0007669"/>
    <property type="project" value="TreeGrafter"/>
</dbReference>
<accession>A0A8C4PWC3</accession>
<keyword evidence="1" id="KW-0812">Transmembrane</keyword>
<dbReference type="GO" id="GO:0005762">
    <property type="term" value="C:mitochondrial large ribosomal subunit"/>
    <property type="evidence" value="ECO:0007669"/>
    <property type="project" value="InterPro"/>
</dbReference>
<keyword evidence="1" id="KW-0472">Membrane</keyword>
<dbReference type="Pfam" id="PF09776">
    <property type="entry name" value="Mitoc_L55"/>
    <property type="match status" value="1"/>
</dbReference>
<dbReference type="Gene3D" id="6.20.130.20">
    <property type="entry name" value="Mitochondrial ribosomal protein L55"/>
    <property type="match status" value="1"/>
</dbReference>
<proteinExistence type="predicted"/>
<reference evidence="2" key="1">
    <citation type="submission" date="2025-08" db="UniProtKB">
        <authorList>
            <consortium name="Ensembl"/>
        </authorList>
    </citation>
    <scope>IDENTIFICATION</scope>
</reference>
<evidence type="ECO:0000313" key="3">
    <source>
        <dbReference type="Proteomes" id="UP000694388"/>
    </source>
</evidence>
<evidence type="ECO:0000313" key="2">
    <source>
        <dbReference type="Ensembl" id="ENSEBUP00000000446.1"/>
    </source>
</evidence>
<dbReference type="GO" id="GO:0003735">
    <property type="term" value="F:structural constituent of ribosome"/>
    <property type="evidence" value="ECO:0007669"/>
    <property type="project" value="InterPro"/>
</dbReference>
<dbReference type="PANTHER" id="PTHR34095:SF1">
    <property type="entry name" value="LARGE RIBOSOMAL SUBUNIT PROTEIN ML55"/>
    <property type="match status" value="1"/>
</dbReference>
<dbReference type="Proteomes" id="UP000694388">
    <property type="component" value="Unplaced"/>
</dbReference>
<dbReference type="InterPro" id="IPR018615">
    <property type="entry name" value="Ribosomal_mL55"/>
</dbReference>
<protein>
    <submittedName>
        <fullName evidence="2">Uncharacterized protein</fullName>
    </submittedName>
</protein>
<feature type="transmembrane region" description="Helical" evidence="1">
    <location>
        <begin position="12"/>
        <end position="33"/>
    </location>
</feature>
<dbReference type="Ensembl" id="ENSEBUT00000000745.1">
    <property type="protein sequence ID" value="ENSEBUP00000000446.1"/>
    <property type="gene ID" value="ENSEBUG00000000572.1"/>
</dbReference>
<reference evidence="2" key="2">
    <citation type="submission" date="2025-09" db="UniProtKB">
        <authorList>
            <consortium name="Ensembl"/>
        </authorList>
    </citation>
    <scope>IDENTIFICATION</scope>
</reference>
<dbReference type="AlphaFoldDB" id="A0A8C4PWC3"/>
<keyword evidence="3" id="KW-1185">Reference proteome</keyword>
<evidence type="ECO:0000256" key="1">
    <source>
        <dbReference type="SAM" id="Phobius"/>
    </source>
</evidence>
<organism evidence="2 3">
    <name type="scientific">Eptatretus burgeri</name>
    <name type="common">Inshore hagfish</name>
    <dbReference type="NCBI Taxonomy" id="7764"/>
    <lineage>
        <taxon>Eukaryota</taxon>
        <taxon>Metazoa</taxon>
        <taxon>Chordata</taxon>
        <taxon>Craniata</taxon>
        <taxon>Vertebrata</taxon>
        <taxon>Cyclostomata</taxon>
        <taxon>Myxini</taxon>
        <taxon>Myxiniformes</taxon>
        <taxon>Myxinidae</taxon>
        <taxon>Eptatretinae</taxon>
        <taxon>Eptatretus</taxon>
    </lineage>
</organism>
<keyword evidence="1" id="KW-1133">Transmembrane helix</keyword>
<dbReference type="PANTHER" id="PTHR34095">
    <property type="entry name" value="39S RIBOSOMAL PROTEIN L55, MITOCHONDRIAL"/>
    <property type="match status" value="1"/>
</dbReference>
<name>A0A8C4PWC3_EPTBU</name>
<dbReference type="InterPro" id="IPR044884">
    <property type="entry name" value="Ribosomal_mL55_sf"/>
</dbReference>
<sequence>MEHVVKSWKISLAHPVILGALALSGPTCFFACLRSVNPQWATPSFRANSNRTSVVKHKRQVYARLYPLRLVRTDGSTITIRYPEPKRIVMVCIGCCTEFVGAAKEMQIFTKEDSAEFTQ</sequence>
<dbReference type="GeneTree" id="ENSGT01040000241365"/>